<dbReference type="InterPro" id="IPR021987">
    <property type="entry name" value="SLED"/>
</dbReference>
<keyword evidence="3" id="KW-0677">Repeat</keyword>
<name>A0A7R9KTI9_9ACAR</name>
<evidence type="ECO:0000256" key="6">
    <source>
        <dbReference type="SAM" id="MobiDB-lite"/>
    </source>
</evidence>
<feature type="compositionally biased region" description="Low complexity" evidence="6">
    <location>
        <begin position="8"/>
        <end position="18"/>
    </location>
</feature>
<keyword evidence="9" id="KW-1185">Reference proteome</keyword>
<dbReference type="Pfam" id="PF02820">
    <property type="entry name" value="MBT"/>
    <property type="match status" value="2"/>
</dbReference>
<dbReference type="PANTHER" id="PTHR12247:SF132">
    <property type="entry name" value="POLYCOMB PROTEIN SCM"/>
    <property type="match status" value="1"/>
</dbReference>
<feature type="compositionally biased region" description="Polar residues" evidence="6">
    <location>
        <begin position="805"/>
        <end position="815"/>
    </location>
</feature>
<dbReference type="AlphaFoldDB" id="A0A7R9KTI9"/>
<dbReference type="GO" id="GO:0042393">
    <property type="term" value="F:histone binding"/>
    <property type="evidence" value="ECO:0007669"/>
    <property type="project" value="TreeGrafter"/>
</dbReference>
<dbReference type="OrthoDB" id="5917609at2759"/>
<reference evidence="8" key="1">
    <citation type="submission" date="2020-11" db="EMBL/GenBank/DDBJ databases">
        <authorList>
            <person name="Tran Van P."/>
        </authorList>
    </citation>
    <scope>NUCLEOTIDE SEQUENCE</scope>
</reference>
<keyword evidence="5" id="KW-0175">Coiled coil</keyword>
<dbReference type="Gene3D" id="3.90.1150.190">
    <property type="entry name" value="SLED domain"/>
    <property type="match status" value="1"/>
</dbReference>
<feature type="region of interest" description="Disordered" evidence="6">
    <location>
        <begin position="702"/>
        <end position="830"/>
    </location>
</feature>
<evidence type="ECO:0000256" key="1">
    <source>
        <dbReference type="ARBA" id="ARBA00004123"/>
    </source>
</evidence>
<dbReference type="Proteomes" id="UP000759131">
    <property type="component" value="Unassembled WGS sequence"/>
</dbReference>
<evidence type="ECO:0000256" key="3">
    <source>
        <dbReference type="ARBA" id="ARBA00022737"/>
    </source>
</evidence>
<comment type="subcellular location">
    <subcellularLocation>
        <location evidence="1">Nucleus</location>
    </subcellularLocation>
</comment>
<keyword evidence="2" id="KW-0678">Repressor</keyword>
<dbReference type="InterPro" id="IPR004092">
    <property type="entry name" value="Mbt"/>
</dbReference>
<dbReference type="GO" id="GO:0005634">
    <property type="term" value="C:nucleus"/>
    <property type="evidence" value="ECO:0007669"/>
    <property type="project" value="UniProtKB-SubCell"/>
</dbReference>
<evidence type="ECO:0000256" key="5">
    <source>
        <dbReference type="SAM" id="Coils"/>
    </source>
</evidence>
<feature type="compositionally biased region" description="Polar residues" evidence="6">
    <location>
        <begin position="764"/>
        <end position="784"/>
    </location>
</feature>
<dbReference type="EMBL" id="CAJPIZ010005199">
    <property type="protein sequence ID" value="CAG2108360.1"/>
    <property type="molecule type" value="Genomic_DNA"/>
</dbReference>
<evidence type="ECO:0000313" key="8">
    <source>
        <dbReference type="EMBL" id="CAD7627930.1"/>
    </source>
</evidence>
<dbReference type="InterPro" id="IPR038348">
    <property type="entry name" value="SLED_sf"/>
</dbReference>
<evidence type="ECO:0000259" key="7">
    <source>
        <dbReference type="Pfam" id="PF12140"/>
    </source>
</evidence>
<evidence type="ECO:0000313" key="9">
    <source>
        <dbReference type="Proteomes" id="UP000759131"/>
    </source>
</evidence>
<keyword evidence="4" id="KW-0539">Nucleus</keyword>
<dbReference type="InterPro" id="IPR013761">
    <property type="entry name" value="SAM/pointed_sf"/>
</dbReference>
<feature type="coiled-coil region" evidence="5">
    <location>
        <begin position="44"/>
        <end position="71"/>
    </location>
</feature>
<evidence type="ECO:0000256" key="2">
    <source>
        <dbReference type="ARBA" id="ARBA00022491"/>
    </source>
</evidence>
<feature type="region of interest" description="Disordered" evidence="6">
    <location>
        <begin position="1"/>
        <end position="43"/>
    </location>
</feature>
<dbReference type="Pfam" id="PF12140">
    <property type="entry name" value="SLED"/>
    <property type="match status" value="1"/>
</dbReference>
<feature type="region of interest" description="Disordered" evidence="6">
    <location>
        <begin position="500"/>
        <end position="548"/>
    </location>
</feature>
<feature type="compositionally biased region" description="Basic residues" evidence="6">
    <location>
        <begin position="706"/>
        <end position="719"/>
    </location>
</feature>
<dbReference type="EMBL" id="OC859774">
    <property type="protein sequence ID" value="CAD7627930.1"/>
    <property type="molecule type" value="Genomic_DNA"/>
</dbReference>
<dbReference type="InterPro" id="IPR050548">
    <property type="entry name" value="PcG_chromatin_remod_factors"/>
</dbReference>
<organism evidence="8">
    <name type="scientific">Medioppia subpectinata</name>
    <dbReference type="NCBI Taxonomy" id="1979941"/>
    <lineage>
        <taxon>Eukaryota</taxon>
        <taxon>Metazoa</taxon>
        <taxon>Ecdysozoa</taxon>
        <taxon>Arthropoda</taxon>
        <taxon>Chelicerata</taxon>
        <taxon>Arachnida</taxon>
        <taxon>Acari</taxon>
        <taxon>Acariformes</taxon>
        <taxon>Sarcoptiformes</taxon>
        <taxon>Oribatida</taxon>
        <taxon>Brachypylina</taxon>
        <taxon>Oppioidea</taxon>
        <taxon>Oppiidae</taxon>
        <taxon>Medioppia</taxon>
    </lineage>
</organism>
<dbReference type="Gene3D" id="1.10.150.50">
    <property type="entry name" value="Transcription Factor, Ets-1"/>
    <property type="match status" value="1"/>
</dbReference>
<dbReference type="SUPFAM" id="SSF47769">
    <property type="entry name" value="SAM/Pointed domain"/>
    <property type="match status" value="1"/>
</dbReference>
<sequence>MSATKSMATTAIAATEATDQSLVTDDKPKSGDNSNDGEEECDTVVSARVVAKEAEEVVEEEEEEEEDYESVNECAFWHIEATLDNVFHTGMLVEIEHSAQKYWLATVVGAFGQLLSLKWEGAEGEPDFWFDLKNRRIYPVGYYRDKRDFKIEPPNHLKLETKSIVDVTVKYFSKQPSSVANCVKLNLFTKYGFTNLADIFMPGTAVVEVSHEFEPHKYWFARVVQNFGGRLTLKWIEDCSQEETKYEPNNEDYFYRYFCSPCVQHLGYANSRAADDYFYSTPKLSIENSEEIIDKYLAESGSELNEYIKTVIQSAKETAPKLYKSGGLEQLRANDRVLVFPAKLLKLCPASVESVAMNGQHVVVRCDADPAIRFCYPNHDNNCFLPLSWAEEHQISAESTADQRRHGSRGAPIAIQKDSRIDEFGINTKLEVIHPTDKNKICEGIIIRVTPPLIWIEIASDTITVLPYTSTDIYPLGWCHNNGLEAVKLLINAKKASPKMAAKEVKTKPSSLTIETPKPDAEGSAPDGDTDPNLPSSPTMPSSQSSQCGSKSWCPRIFINHKCFTGPALSKSKICELPQYVGPGPITLVLQEVISKIIQVAYVPNRVLNELSSVGFEELLKKRDIKKTDEIMFKAKYQKRTYRDDVLVARNADQVEEYCRSVCGHLKCCYNLFSPFQFSGDDCPSNCRGLTKSNKYLKRAGYYRDKARHNRMAQNKKKMTLLPANGETNEDNDKNDANNDGANDTEETCGQSSDKLMDTKPDDSVNSQSNAADGSSDESTNNDNIPIDAEELHKQQQQKELNKTAAKNGQNSQLPKKSLSKTGKTKAKRKRSVIDDEIEVDENEDTDNPLYWSIGDVHDYLKKSNCFMFAPTLREHEVDGAALLLLDYNTITTLLYSGYTRQYGIGDASKLSALVESLRHKWARISKRLKK</sequence>
<gene>
    <name evidence="8" type="ORF">OSB1V03_LOCUS8355</name>
</gene>
<dbReference type="GO" id="GO:0003682">
    <property type="term" value="F:chromatin binding"/>
    <property type="evidence" value="ECO:0007669"/>
    <property type="project" value="TreeGrafter"/>
</dbReference>
<accession>A0A7R9KTI9</accession>
<protein>
    <recommendedName>
        <fullName evidence="7">SLED domain-containing protein</fullName>
    </recommendedName>
</protein>
<dbReference type="Gene3D" id="2.30.30.140">
    <property type="match status" value="3"/>
</dbReference>
<proteinExistence type="predicted"/>
<evidence type="ECO:0000256" key="4">
    <source>
        <dbReference type="ARBA" id="ARBA00023242"/>
    </source>
</evidence>
<feature type="domain" description="SLED" evidence="7">
    <location>
        <begin position="554"/>
        <end position="675"/>
    </location>
</feature>
<dbReference type="SMART" id="SM00561">
    <property type="entry name" value="MBT"/>
    <property type="match status" value="1"/>
</dbReference>
<feature type="compositionally biased region" description="Low complexity" evidence="6">
    <location>
        <begin position="536"/>
        <end position="548"/>
    </location>
</feature>
<dbReference type="PANTHER" id="PTHR12247">
    <property type="entry name" value="POLYCOMB GROUP PROTEIN"/>
    <property type="match status" value="1"/>
</dbReference>
<dbReference type="SUPFAM" id="SSF63748">
    <property type="entry name" value="Tudor/PWWP/MBT"/>
    <property type="match status" value="2"/>
</dbReference>
<dbReference type="GO" id="GO:0045892">
    <property type="term" value="P:negative regulation of DNA-templated transcription"/>
    <property type="evidence" value="ECO:0007669"/>
    <property type="project" value="TreeGrafter"/>
</dbReference>